<evidence type="ECO:0000313" key="2">
    <source>
        <dbReference type="EMBL" id="CAA9496585.1"/>
    </source>
</evidence>
<feature type="compositionally biased region" description="Low complexity" evidence="1">
    <location>
        <begin position="52"/>
        <end position="85"/>
    </location>
</feature>
<evidence type="ECO:0000256" key="1">
    <source>
        <dbReference type="SAM" id="MobiDB-lite"/>
    </source>
</evidence>
<organism evidence="2">
    <name type="scientific">uncultured Solirubrobacteraceae bacterium</name>
    <dbReference type="NCBI Taxonomy" id="1162706"/>
    <lineage>
        <taxon>Bacteria</taxon>
        <taxon>Bacillati</taxon>
        <taxon>Actinomycetota</taxon>
        <taxon>Thermoleophilia</taxon>
        <taxon>Solirubrobacterales</taxon>
        <taxon>Solirubrobacteraceae</taxon>
        <taxon>environmental samples</taxon>
    </lineage>
</organism>
<accession>A0A6J4SDS4</accession>
<proteinExistence type="predicted"/>
<dbReference type="AlphaFoldDB" id="A0A6J4SDS4"/>
<gene>
    <name evidence="2" type="ORF">AVDCRST_MAG30-1676</name>
</gene>
<dbReference type="EMBL" id="CADCVS010000226">
    <property type="protein sequence ID" value="CAA9496585.1"/>
    <property type="molecule type" value="Genomic_DNA"/>
</dbReference>
<reference evidence="2" key="1">
    <citation type="submission" date="2020-02" db="EMBL/GenBank/DDBJ databases">
        <authorList>
            <person name="Meier V. D."/>
        </authorList>
    </citation>
    <scope>NUCLEOTIDE SEQUENCE</scope>
    <source>
        <strain evidence="2">AVDCRST_MAG30</strain>
    </source>
</reference>
<feature type="region of interest" description="Disordered" evidence="1">
    <location>
        <begin position="45"/>
        <end position="89"/>
    </location>
</feature>
<protein>
    <submittedName>
        <fullName evidence="2">Uncharacterized protein</fullName>
    </submittedName>
</protein>
<name>A0A6J4SDS4_9ACTN</name>
<sequence length="220" mass="23181">MRHPPEQSPDPDRRSPVNRYARLLLAAVLATVLLAACGGEQQVRTVTANPTPVQEEAAQTPEAETEAEAGGTPAPEGEPVAEGTGSANGQPFSVAILELKRSGPTVVLNGEVSVPADEADSDVSFQITDTFSDPAAPDQTSYDAFDGVALIDPQNRKKYLVARDADGECVCTRELSSAFARPDAPISVQATLTAPPPEVKTVDLYVPKVKTFTKVPVADE</sequence>